<dbReference type="Proteomes" id="UP001065174">
    <property type="component" value="Chromosome"/>
</dbReference>
<feature type="domain" description="PAC" evidence="7">
    <location>
        <begin position="857"/>
        <end position="910"/>
    </location>
</feature>
<dbReference type="Gene3D" id="1.20.5.1930">
    <property type="match status" value="1"/>
</dbReference>
<dbReference type="PANTHER" id="PTHR43304:SF1">
    <property type="entry name" value="PAC DOMAIN-CONTAINING PROTEIN"/>
    <property type="match status" value="1"/>
</dbReference>
<evidence type="ECO:0000256" key="2">
    <source>
        <dbReference type="ARBA" id="ARBA00012438"/>
    </source>
</evidence>
<dbReference type="CDD" id="cd16917">
    <property type="entry name" value="HATPase_UhpB-NarQ-NarX-like"/>
    <property type="match status" value="1"/>
</dbReference>
<dbReference type="InterPro" id="IPR013655">
    <property type="entry name" value="PAS_fold_3"/>
</dbReference>
<gene>
    <name evidence="8" type="ORF">N6H18_17265</name>
</gene>
<dbReference type="InterPro" id="IPR003594">
    <property type="entry name" value="HATPase_dom"/>
</dbReference>
<keyword evidence="5" id="KW-0418">Kinase</keyword>
<dbReference type="Pfam" id="PF13188">
    <property type="entry name" value="PAS_8"/>
    <property type="match status" value="1"/>
</dbReference>
<feature type="domain" description="PAS" evidence="6">
    <location>
        <begin position="126"/>
        <end position="169"/>
    </location>
</feature>
<dbReference type="SUPFAM" id="SSF55781">
    <property type="entry name" value="GAF domain-like"/>
    <property type="match status" value="1"/>
</dbReference>
<dbReference type="EMBL" id="CP106679">
    <property type="protein sequence ID" value="UXP32095.1"/>
    <property type="molecule type" value="Genomic_DNA"/>
</dbReference>
<keyword evidence="9" id="KW-1185">Reference proteome</keyword>
<dbReference type="EC" id="2.7.13.3" evidence="2"/>
<evidence type="ECO:0000259" key="6">
    <source>
        <dbReference type="PROSITE" id="PS50112"/>
    </source>
</evidence>
<dbReference type="Pfam" id="PF08447">
    <property type="entry name" value="PAS_3"/>
    <property type="match status" value="3"/>
</dbReference>
<proteinExistence type="predicted"/>
<dbReference type="InterPro" id="IPR052162">
    <property type="entry name" value="Sensor_kinase/Photoreceptor"/>
</dbReference>
<organism evidence="8 9">
    <name type="scientific">Reichenbachiella agarivorans</name>
    <dbReference type="NCBI Taxonomy" id="2979464"/>
    <lineage>
        <taxon>Bacteria</taxon>
        <taxon>Pseudomonadati</taxon>
        <taxon>Bacteroidota</taxon>
        <taxon>Cytophagia</taxon>
        <taxon>Cytophagales</taxon>
        <taxon>Reichenbachiellaceae</taxon>
        <taxon>Reichenbachiella</taxon>
    </lineage>
</organism>
<sequence>MKDRPSIHDSVFNLLPDVWYLVTTSGELIDASQKLMSEFGCQLTEVIGQNLAAIFNCTGFDDLHQRTLDKGQVVAQILDIKNQQGKHFIVSISTSIVESKDGKHEILGSMRNITDHVAIYREQQDSLLSFVDVINSSLDGMMIIDIPTRRVLDANDKALEIFGYTLQEIKSIPIHQAALGSETEMIEFFEYLLKKGEIRIERKIMHKNGDLMDVELSARMMQIGEGNLFQCNIRDITLKKRLYKINKFKGEVLAMKEFGRTMTDILVRLCTELDQVYLRRSFGVIAFEPDCDPWIFGKQTSIPVSFQHWLIQLMVKDKEKFNFLRRQCFNENFETYIHHLNEDEGHSVKYMSWSCFSIYKGVQLVGSMVVFNQSENDMHSEELESIGQLIQIIGNVYQKIEQEKLLLNSENRYRELVDNSPMAIGVYVEGKIEFANQEFYNILKLDFNKKIGAQDLIALVPPDQMPEILKLVDQIREQGQIPITELTLIDAGGDTFTIMLQGTVVSYMGRESLQFVFYDISDRKKIEMDLKESREKFRLAAQGANAGISDHDLIANKMWWSSRMYELMGYEEGEIEASIENFRALLHPDDLIMLRSEIAKNETKYSIEYRLRLKNGEYRWFQASGQGQKDEQGNTIRRVGILVDIHQRKVAENQVRDRERLLNTTGMVAKVGGWQIDKQNRILKWTDQTFLIYGLDPRQDISLDVALSFYNDQDSDKIKKAIDACFAGEPFEFTFRFTSATGKELWVDFSGIPVYEEGEIVKIVGAQRDLTHYIHQIEGIREKERKLVNANHLAQLGNWEWYLDSNTYYWSEELYRILGVKASQKPTLELLESTLLPGSKLEFAAMLQRSLVDEVAAQVELQLMQPNTGLLKYISVRAINARNEKGKVVRVFGTVQDITDRKQVEIDRQQRALYSNVVLGLNAIASNVQNDCYLTKEYCKALVEQVGFDWVWIADVESLTSTGFRPESYHFSELAYKTLDINTVVQSEIAEPALNVIKGKKMIAISEISHCDQFPKWKKAISVHGFQSYISIPYFQGDQLKGGINLYSLTKLDFTDSLEEFLFNLADDYAKSLYAIHLKKNRDELNEYNKLLLDSLDVVSISYDLLNKKASIFGNTQNLVGYDSIELEEMLKDFRKYVHPNDLAMMMSQLDSTIMSGGNFDVDFRIKRHDNRTVWINSIGKVYWEENALVRIVGILINTDEKKQQEMNQVKAQMAVRDNERIRIARSIHDSLGQTLTIACMSLDAISDDVKKLHVDRQELYHDAYKLLNEAIEESRTISHNLMPSILMDFGLVKSIRSDITKLNRSGQIQFDFEFDEASNRRFDQEIEVNLYNITREAVKNILKHSQATQAKLEISLVDQLLTLKISDNGVGLDPNIAKSKDGLGLGSIESRAISIGAEIYISGEGGCSIHIELEVIE</sequence>
<feature type="domain" description="PAS" evidence="6">
    <location>
        <begin position="533"/>
        <end position="598"/>
    </location>
</feature>
<name>A0ABY6CPY5_9BACT</name>
<dbReference type="NCBIfam" id="TIGR00229">
    <property type="entry name" value="sensory_box"/>
    <property type="match status" value="5"/>
</dbReference>
<dbReference type="InterPro" id="IPR001610">
    <property type="entry name" value="PAC"/>
</dbReference>
<dbReference type="InterPro" id="IPR036890">
    <property type="entry name" value="HATPase_C_sf"/>
</dbReference>
<dbReference type="InterPro" id="IPR000700">
    <property type="entry name" value="PAS-assoc_C"/>
</dbReference>
<dbReference type="PANTHER" id="PTHR43304">
    <property type="entry name" value="PHYTOCHROME-LIKE PROTEIN CPH1"/>
    <property type="match status" value="1"/>
</dbReference>
<evidence type="ECO:0000256" key="1">
    <source>
        <dbReference type="ARBA" id="ARBA00000085"/>
    </source>
</evidence>
<dbReference type="SMART" id="SM00091">
    <property type="entry name" value="PAS"/>
    <property type="match status" value="7"/>
</dbReference>
<dbReference type="RefSeq" id="WP_262309532.1">
    <property type="nucleotide sequence ID" value="NZ_CP106679.1"/>
</dbReference>
<evidence type="ECO:0000256" key="3">
    <source>
        <dbReference type="ARBA" id="ARBA00022553"/>
    </source>
</evidence>
<dbReference type="PROSITE" id="PS50113">
    <property type="entry name" value="PAC"/>
    <property type="match status" value="3"/>
</dbReference>
<keyword evidence="3" id="KW-0597">Phosphoprotein</keyword>
<dbReference type="Gene3D" id="3.30.565.10">
    <property type="entry name" value="Histidine kinase-like ATPase, C-terminal domain"/>
    <property type="match status" value="1"/>
</dbReference>
<evidence type="ECO:0000256" key="5">
    <source>
        <dbReference type="ARBA" id="ARBA00022777"/>
    </source>
</evidence>
<dbReference type="SUPFAM" id="SSF55874">
    <property type="entry name" value="ATPase domain of HSP90 chaperone/DNA topoisomerase II/histidine kinase"/>
    <property type="match status" value="1"/>
</dbReference>
<dbReference type="Gene3D" id="3.30.450.40">
    <property type="match status" value="1"/>
</dbReference>
<dbReference type="InterPro" id="IPR000014">
    <property type="entry name" value="PAS"/>
</dbReference>
<protein>
    <recommendedName>
        <fullName evidence="2">histidine kinase</fullName>
        <ecNumber evidence="2">2.7.13.3</ecNumber>
    </recommendedName>
</protein>
<dbReference type="Pfam" id="PF13426">
    <property type="entry name" value="PAS_9"/>
    <property type="match status" value="2"/>
</dbReference>
<feature type="domain" description="PAC" evidence="7">
    <location>
        <begin position="605"/>
        <end position="657"/>
    </location>
</feature>
<dbReference type="InterPro" id="IPR035965">
    <property type="entry name" value="PAS-like_dom_sf"/>
</dbReference>
<accession>A0ABY6CPY5</accession>
<evidence type="ECO:0000313" key="8">
    <source>
        <dbReference type="EMBL" id="UXP32095.1"/>
    </source>
</evidence>
<dbReference type="Gene3D" id="3.30.450.20">
    <property type="entry name" value="PAS domain"/>
    <property type="match status" value="7"/>
</dbReference>
<dbReference type="InterPro" id="IPR011712">
    <property type="entry name" value="Sig_transdc_His_kin_sub3_dim/P"/>
</dbReference>
<dbReference type="CDD" id="cd00130">
    <property type="entry name" value="PAS"/>
    <property type="match status" value="5"/>
</dbReference>
<dbReference type="SUPFAM" id="SSF55785">
    <property type="entry name" value="PYP-like sensor domain (PAS domain)"/>
    <property type="match status" value="7"/>
</dbReference>
<dbReference type="SMART" id="SM00387">
    <property type="entry name" value="HATPase_c"/>
    <property type="match status" value="1"/>
</dbReference>
<evidence type="ECO:0000259" key="7">
    <source>
        <dbReference type="PROSITE" id="PS50113"/>
    </source>
</evidence>
<keyword evidence="4" id="KW-0808">Transferase</keyword>
<dbReference type="SMART" id="SM00086">
    <property type="entry name" value="PAC"/>
    <property type="match status" value="7"/>
</dbReference>
<reference evidence="8" key="1">
    <citation type="submission" date="2022-09" db="EMBL/GenBank/DDBJ databases">
        <title>Comparative genomics and taxonomic characterization of three novel marine species of genus Reichenbachiella exhibiting antioxidant and polysaccharide degradation activities.</title>
        <authorList>
            <person name="Muhammad N."/>
            <person name="Lee Y.-J."/>
            <person name="Ko J."/>
            <person name="Kim S.-G."/>
        </authorList>
    </citation>
    <scope>NUCLEOTIDE SEQUENCE</scope>
    <source>
        <strain evidence="8">BKB1-1</strain>
    </source>
</reference>
<comment type="catalytic activity">
    <reaction evidence="1">
        <text>ATP + protein L-histidine = ADP + protein N-phospho-L-histidine.</text>
        <dbReference type="EC" id="2.7.13.3"/>
    </reaction>
</comment>
<dbReference type="InterPro" id="IPR029016">
    <property type="entry name" value="GAF-like_dom_sf"/>
</dbReference>
<evidence type="ECO:0000256" key="4">
    <source>
        <dbReference type="ARBA" id="ARBA00022679"/>
    </source>
</evidence>
<feature type="domain" description="PAC" evidence="7">
    <location>
        <begin position="731"/>
        <end position="782"/>
    </location>
</feature>
<dbReference type="Pfam" id="PF07730">
    <property type="entry name" value="HisKA_3"/>
    <property type="match status" value="1"/>
</dbReference>
<dbReference type="PROSITE" id="PS50112">
    <property type="entry name" value="PAS"/>
    <property type="match status" value="3"/>
</dbReference>
<evidence type="ECO:0000313" key="9">
    <source>
        <dbReference type="Proteomes" id="UP001065174"/>
    </source>
</evidence>
<dbReference type="Pfam" id="PF02518">
    <property type="entry name" value="HATPase_c"/>
    <property type="match status" value="1"/>
</dbReference>
<dbReference type="Gene3D" id="2.10.70.100">
    <property type="match status" value="1"/>
</dbReference>
<feature type="domain" description="PAS" evidence="6">
    <location>
        <begin position="409"/>
        <end position="479"/>
    </location>
</feature>